<proteinExistence type="predicted"/>
<dbReference type="Proteomes" id="UP000029665">
    <property type="component" value="Unassembled WGS sequence"/>
</dbReference>
<dbReference type="AlphaFoldDB" id="A0A060SAU3"/>
<dbReference type="PANTHER" id="PTHR33840">
    <property type="match status" value="1"/>
</dbReference>
<dbReference type="OrthoDB" id="3057168at2759"/>
<dbReference type="InterPro" id="IPR018712">
    <property type="entry name" value="Tle1-like_cat"/>
</dbReference>
<reference evidence="3" key="1">
    <citation type="submission" date="2014-01" db="EMBL/GenBank/DDBJ databases">
        <title>The genome of the white-rot fungus Pycnoporus cinnabarinus: a basidiomycete model with a versatile arsenal for lignocellulosic biomass breakdown.</title>
        <authorList>
            <person name="Levasseur A."/>
            <person name="Lomascolo A."/>
            <person name="Ruiz-Duenas F.J."/>
            <person name="Uzan E."/>
            <person name="Piumi F."/>
            <person name="Kues U."/>
            <person name="Ram A.F.J."/>
            <person name="Murat C."/>
            <person name="Haon M."/>
            <person name="Benoit I."/>
            <person name="Arfi Y."/>
            <person name="Chevret D."/>
            <person name="Drula E."/>
            <person name="Kwon M.J."/>
            <person name="Gouret P."/>
            <person name="Lesage-Meessen L."/>
            <person name="Lombard V."/>
            <person name="Mariette J."/>
            <person name="Noirot C."/>
            <person name="Park J."/>
            <person name="Patyshakuliyeva A."/>
            <person name="Wieneger R.A.B."/>
            <person name="Wosten H.A.B."/>
            <person name="Martin F."/>
            <person name="Coutinho P.M."/>
            <person name="de Vries R."/>
            <person name="Martinez A.T."/>
            <person name="Klopp C."/>
            <person name="Pontarotti P."/>
            <person name="Henrissat B."/>
            <person name="Record E."/>
        </authorList>
    </citation>
    <scope>NUCLEOTIDE SEQUENCE [LARGE SCALE GENOMIC DNA]</scope>
    <source>
        <strain evidence="3">BRFM137</strain>
    </source>
</reference>
<dbReference type="HOGENOM" id="CLU_005049_3_1_1"/>
<evidence type="ECO:0000259" key="2">
    <source>
        <dbReference type="Pfam" id="PF09994"/>
    </source>
</evidence>
<accession>A0A060SAU3</accession>
<dbReference type="OMA" id="RMVAMFI"/>
<feature type="compositionally biased region" description="Basic and acidic residues" evidence="1">
    <location>
        <begin position="319"/>
        <end position="331"/>
    </location>
</feature>
<sequence length="373" mass="42196">MVAMFIGAIGVLDRTEMDNFATIFVTYQKRGKETDPDEIQKLDEQLLPWIGPHAPGKRRADAGPYGFSVKVVGVFDTVGSFGMPEELTLRNAKMKSLFGFPDRLLGSHVERAYQALALNEHRADFDCAKFEQTEEGRKKGQVLRQVRVTYRYVTQAEEICSIFCAGSHCDIGGGYEEHDLSDITLNWMISSQTSVTPCPSTITMRYLFHARPPSGGRNHRTSTDCQFFCNVNAALMDGSSRTGIFALSKEIQRKLPTVTDDDTHEVIHSSVLQQLHLVPDLKDIINCNPSIVEPLMVWEERVKTHWETKLAQNPSPKIDQAEERAQEDRSQHHLHEHRFSLMHKAVESVEHLKSGNHEGHVDVQAQLVEELFK</sequence>
<name>A0A060SAU3_PYCCI</name>
<dbReference type="PANTHER" id="PTHR33840:SF1">
    <property type="entry name" value="TLE1 PHOSPHOLIPASE DOMAIN-CONTAINING PROTEIN"/>
    <property type="match status" value="1"/>
</dbReference>
<feature type="region of interest" description="Disordered" evidence="1">
    <location>
        <begin position="312"/>
        <end position="331"/>
    </location>
</feature>
<organism evidence="3 4">
    <name type="scientific">Pycnoporus cinnabarinus</name>
    <name type="common">Cinnabar-red polypore</name>
    <name type="synonym">Trametes cinnabarina</name>
    <dbReference type="NCBI Taxonomy" id="5643"/>
    <lineage>
        <taxon>Eukaryota</taxon>
        <taxon>Fungi</taxon>
        <taxon>Dikarya</taxon>
        <taxon>Basidiomycota</taxon>
        <taxon>Agaricomycotina</taxon>
        <taxon>Agaricomycetes</taxon>
        <taxon>Polyporales</taxon>
        <taxon>Polyporaceae</taxon>
        <taxon>Trametes</taxon>
    </lineage>
</organism>
<evidence type="ECO:0000313" key="4">
    <source>
        <dbReference type="Proteomes" id="UP000029665"/>
    </source>
</evidence>
<protein>
    <recommendedName>
        <fullName evidence="2">T6SS Phospholipase effector Tle1-like catalytic domain-containing protein</fullName>
    </recommendedName>
</protein>
<comment type="caution">
    <text evidence="3">The sequence shown here is derived from an EMBL/GenBank/DDBJ whole genome shotgun (WGS) entry which is preliminary data.</text>
</comment>
<dbReference type="STRING" id="5643.A0A060SAU3"/>
<dbReference type="EMBL" id="CCBP010000103">
    <property type="protein sequence ID" value="CDO71627.1"/>
    <property type="molecule type" value="Genomic_DNA"/>
</dbReference>
<gene>
    <name evidence="3" type="ORF">BN946_scf184911.g97</name>
</gene>
<feature type="domain" description="T6SS Phospholipase effector Tle1-like catalytic" evidence="2">
    <location>
        <begin position="1"/>
        <end position="190"/>
    </location>
</feature>
<evidence type="ECO:0000256" key="1">
    <source>
        <dbReference type="SAM" id="MobiDB-lite"/>
    </source>
</evidence>
<dbReference type="Pfam" id="PF09994">
    <property type="entry name" value="T6SS_Tle1-like_cat"/>
    <property type="match status" value="1"/>
</dbReference>
<keyword evidence="4" id="KW-1185">Reference proteome</keyword>
<evidence type="ECO:0000313" key="3">
    <source>
        <dbReference type="EMBL" id="CDO71627.1"/>
    </source>
</evidence>